<name>A0A6C0TW50_9GAMM</name>
<dbReference type="Proteomes" id="UP000477680">
    <property type="component" value="Chromosome"/>
</dbReference>
<reference evidence="1 3" key="1">
    <citation type="submission" date="2020-02" db="EMBL/GenBank/DDBJ databases">
        <title>Genome sequencing for Kineobactrum sp. M2.</title>
        <authorList>
            <person name="Park S.-J."/>
        </authorList>
    </citation>
    <scope>NUCLEOTIDE SEQUENCE [LARGE SCALE GENOMIC DNA]</scope>
    <source>
        <strain evidence="1 3">M2</strain>
    </source>
</reference>
<accession>A0A6C0TW50</accession>
<dbReference type="EMBL" id="CP048711">
    <property type="protein sequence ID" value="QIB67450.1"/>
    <property type="molecule type" value="Genomic_DNA"/>
</dbReference>
<proteinExistence type="predicted"/>
<dbReference type="EMBL" id="CP048711">
    <property type="protein sequence ID" value="QIB64052.1"/>
    <property type="molecule type" value="Genomic_DNA"/>
</dbReference>
<dbReference type="AlphaFoldDB" id="A0A6C0TW50"/>
<protein>
    <submittedName>
        <fullName evidence="1">Uncharacterized protein</fullName>
    </submittedName>
</protein>
<sequence>MQAIKPENSITVTRYMQSLLAQWTLLDSAGRAVRGDEWYAKREERHELADRIVYLLRETINDSAN</sequence>
<evidence type="ECO:0000313" key="3">
    <source>
        <dbReference type="Proteomes" id="UP000477680"/>
    </source>
</evidence>
<gene>
    <name evidence="1" type="ORF">G3T16_00025</name>
    <name evidence="2" type="ORF">G3T16_20720</name>
</gene>
<dbReference type="KEGG" id="kim:G3T16_00025"/>
<keyword evidence="3" id="KW-1185">Reference proteome</keyword>
<dbReference type="KEGG" id="kim:G3T16_20720"/>
<evidence type="ECO:0000313" key="2">
    <source>
        <dbReference type="EMBL" id="QIB67450.1"/>
    </source>
</evidence>
<organism evidence="1 3">
    <name type="scientific">Kineobactrum salinum</name>
    <dbReference type="NCBI Taxonomy" id="2708301"/>
    <lineage>
        <taxon>Bacteria</taxon>
        <taxon>Pseudomonadati</taxon>
        <taxon>Pseudomonadota</taxon>
        <taxon>Gammaproteobacteria</taxon>
        <taxon>Cellvibrionales</taxon>
        <taxon>Halieaceae</taxon>
        <taxon>Kineobactrum</taxon>
    </lineage>
</organism>
<evidence type="ECO:0000313" key="1">
    <source>
        <dbReference type="EMBL" id="QIB64052.1"/>
    </source>
</evidence>
<dbReference type="RefSeq" id="WP_163493304.1">
    <property type="nucleotide sequence ID" value="NZ_CP048711.1"/>
</dbReference>